<dbReference type="AlphaFoldDB" id="A0A8B3GHV5"/>
<dbReference type="PROSITE" id="PS50878">
    <property type="entry name" value="RT_POL"/>
    <property type="match status" value="1"/>
</dbReference>
<evidence type="ECO:0000313" key="13">
    <source>
        <dbReference type="Proteomes" id="UP000284123"/>
    </source>
</evidence>
<comment type="similarity">
    <text evidence="9">Belongs to the bacterial reverse transcriptase family.</text>
</comment>
<feature type="domain" description="Reverse transcriptase" evidence="11">
    <location>
        <begin position="36"/>
        <end position="254"/>
    </location>
</feature>
<keyword evidence="5" id="KW-0720">Serine protease</keyword>
<evidence type="ECO:0000256" key="7">
    <source>
        <dbReference type="ARBA" id="ARBA00022918"/>
    </source>
</evidence>
<evidence type="ECO:0000256" key="1">
    <source>
        <dbReference type="ARBA" id="ARBA00012493"/>
    </source>
</evidence>
<evidence type="ECO:0000313" key="12">
    <source>
        <dbReference type="EMBL" id="RNE25111.1"/>
    </source>
</evidence>
<dbReference type="GO" id="GO:0003723">
    <property type="term" value="F:RNA binding"/>
    <property type="evidence" value="ECO:0007669"/>
    <property type="project" value="InterPro"/>
</dbReference>
<dbReference type="CDD" id="cd03487">
    <property type="entry name" value="RT_Bac_retron_II"/>
    <property type="match status" value="1"/>
</dbReference>
<evidence type="ECO:0000256" key="10">
    <source>
        <dbReference type="ARBA" id="ARBA00048173"/>
    </source>
</evidence>
<dbReference type="EMBL" id="LKGI01000141">
    <property type="protein sequence ID" value="RNE25111.1"/>
    <property type="molecule type" value="Genomic_DNA"/>
</dbReference>
<dbReference type="PANTHER" id="PTHR34047:SF7">
    <property type="entry name" value="RNA-DIRECTED DNA POLYMERASE"/>
    <property type="match status" value="1"/>
</dbReference>
<gene>
    <name evidence="12" type="ORF">FAM6012_03047</name>
</gene>
<name>A0A8B3GHV5_LACPA</name>
<evidence type="ECO:0000256" key="5">
    <source>
        <dbReference type="ARBA" id="ARBA00022825"/>
    </source>
</evidence>
<dbReference type="GO" id="GO:0003964">
    <property type="term" value="F:RNA-directed DNA polymerase activity"/>
    <property type="evidence" value="ECO:0007669"/>
    <property type="project" value="UniProtKB-KW"/>
</dbReference>
<evidence type="ECO:0000256" key="3">
    <source>
        <dbReference type="ARBA" id="ARBA00022695"/>
    </source>
</evidence>
<dbReference type="RefSeq" id="WP_240034205.1">
    <property type="nucleotide sequence ID" value="NZ_LKGI01000141.1"/>
</dbReference>
<accession>A0A8B3GHV5</accession>
<dbReference type="Gene3D" id="2.40.10.10">
    <property type="entry name" value="Trypsin-like serine proteases"/>
    <property type="match status" value="1"/>
</dbReference>
<dbReference type="InterPro" id="IPR043502">
    <property type="entry name" value="DNA/RNA_pol_sf"/>
</dbReference>
<protein>
    <recommendedName>
        <fullName evidence="1">RNA-directed DNA polymerase</fullName>
        <ecNumber evidence="1">2.7.7.49</ecNumber>
    </recommendedName>
</protein>
<dbReference type="PRINTS" id="PR00866">
    <property type="entry name" value="RNADNAPOLMS"/>
</dbReference>
<keyword evidence="2" id="KW-0808">Transferase</keyword>
<dbReference type="InterPro" id="IPR000123">
    <property type="entry name" value="Reverse_transcriptase_msDNA"/>
</dbReference>
<reference evidence="12 13" key="1">
    <citation type="journal article" date="2018" name="Front. Microbiol.">
        <title>Conversion of Methionine to Cysteine in Lactobacillus paracasei Depends on the Highly Mobile cysK-ctl-cysE Gene Cluster.</title>
        <authorList>
            <person name="Wuthrich D."/>
            <person name="Irmler S."/>
            <person name="Berthoud H."/>
            <person name="Guggenbuhl B."/>
            <person name="Eugster E."/>
            <person name="Bruggmann R."/>
        </authorList>
    </citation>
    <scope>NUCLEOTIDE SEQUENCE [LARGE SCALE GENOMIC DNA]</scope>
    <source>
        <strain evidence="12 13">FAM6012</strain>
    </source>
</reference>
<keyword evidence="6" id="KW-0460">Magnesium</keyword>
<comment type="caution">
    <text evidence="12">The sequence shown here is derived from an EMBL/GenBank/DDBJ whole genome shotgun (WGS) entry which is preliminary data.</text>
</comment>
<evidence type="ECO:0000256" key="8">
    <source>
        <dbReference type="ARBA" id="ARBA00023118"/>
    </source>
</evidence>
<dbReference type="GO" id="GO:0051607">
    <property type="term" value="P:defense response to virus"/>
    <property type="evidence" value="ECO:0007669"/>
    <property type="project" value="UniProtKB-KW"/>
</dbReference>
<keyword evidence="7 12" id="KW-0695">RNA-directed DNA polymerase</keyword>
<sequence>MDNPFSELDTNEISASFRHISNVSELASFLGVTRQKLFYYCAEHLNKKHYELFDIPKKNGGTRTIEEPTKGLKLIQKKIAFAVSINYHPAACVSAFTEGRSIRYGAERHKGARKVVCFDLENFFPSCPQYKVFGVFYKFFKLPKEVSDCLARLCCYKKHLAQGGPSSPILSNVMLNSMDKKFLSLAKKTKTVYTRYADDMSFSSKGDMPSLIWQNNNISSYITSIVQESGFHIKQEKTRILGRSCRMQVTGVVINKFPNVPRTYYRRVRAMLHNFKTTKDYEETKKNFLKYYGKSDDCNPAKVIQGMISYIFQVRNDGGTHSTLARNMMQEFNTIQWPGNEKFKVEMAMPHSYKLHKAVFAVETKIGEDFFYGTAFLCNNKIISCSHIFKKGHEKKLSDEIEYVHLIEHNVEDNSIYKKYNVTRIEYWPDFDVAYLHTDSCINKAKQKQFSTPNFLHQGGNKVFVVGFPASLQTGSSSRMYEEKETIQEDHRVELQYNEFAVGQKQTIIDKRRMTFISNQNGGINPGNSGGPILDISEKKVIGIALKGDNVKDSKSLSNNRSEFFDLYEWLNMDKPKAFTWEKIVGKLKFEFKHLYLFVYIHNSKNCDLLGRLHNKLF</sequence>
<dbReference type="InterPro" id="IPR000477">
    <property type="entry name" value="RT_dom"/>
</dbReference>
<evidence type="ECO:0000256" key="6">
    <source>
        <dbReference type="ARBA" id="ARBA00022842"/>
    </source>
</evidence>
<dbReference type="SUPFAM" id="SSF56672">
    <property type="entry name" value="DNA/RNA polymerases"/>
    <property type="match status" value="1"/>
</dbReference>
<keyword evidence="3" id="KW-0548">Nucleotidyltransferase</keyword>
<dbReference type="EC" id="2.7.7.49" evidence="1"/>
<evidence type="ECO:0000256" key="4">
    <source>
        <dbReference type="ARBA" id="ARBA00022723"/>
    </source>
</evidence>
<comment type="catalytic activity">
    <reaction evidence="10">
        <text>DNA(n) + a 2'-deoxyribonucleoside 5'-triphosphate = DNA(n+1) + diphosphate</text>
        <dbReference type="Rhea" id="RHEA:22508"/>
        <dbReference type="Rhea" id="RHEA-COMP:17339"/>
        <dbReference type="Rhea" id="RHEA-COMP:17340"/>
        <dbReference type="ChEBI" id="CHEBI:33019"/>
        <dbReference type="ChEBI" id="CHEBI:61560"/>
        <dbReference type="ChEBI" id="CHEBI:173112"/>
        <dbReference type="EC" id="2.7.7.49"/>
    </reaction>
</comment>
<evidence type="ECO:0000256" key="2">
    <source>
        <dbReference type="ARBA" id="ARBA00022679"/>
    </source>
</evidence>
<keyword evidence="4" id="KW-0479">Metal-binding</keyword>
<dbReference type="SUPFAM" id="SSF50494">
    <property type="entry name" value="Trypsin-like serine proteases"/>
    <property type="match status" value="1"/>
</dbReference>
<dbReference type="PANTHER" id="PTHR34047">
    <property type="entry name" value="NUCLEAR INTRON MATURASE 1, MITOCHONDRIAL-RELATED"/>
    <property type="match status" value="1"/>
</dbReference>
<dbReference type="InterPro" id="IPR043504">
    <property type="entry name" value="Peptidase_S1_PA_chymotrypsin"/>
</dbReference>
<proteinExistence type="inferred from homology"/>
<dbReference type="GO" id="GO:0046872">
    <property type="term" value="F:metal ion binding"/>
    <property type="evidence" value="ECO:0007669"/>
    <property type="project" value="UniProtKB-KW"/>
</dbReference>
<keyword evidence="5" id="KW-0645">Protease</keyword>
<dbReference type="Pfam" id="PF00078">
    <property type="entry name" value="RVT_1"/>
    <property type="match status" value="1"/>
</dbReference>
<dbReference type="Proteomes" id="UP000284123">
    <property type="component" value="Unassembled WGS sequence"/>
</dbReference>
<dbReference type="GO" id="GO:0008236">
    <property type="term" value="F:serine-type peptidase activity"/>
    <property type="evidence" value="ECO:0007669"/>
    <property type="project" value="UniProtKB-KW"/>
</dbReference>
<dbReference type="InterPro" id="IPR051083">
    <property type="entry name" value="GrpII_Intron_Splice-Mob/Def"/>
</dbReference>
<evidence type="ECO:0000256" key="9">
    <source>
        <dbReference type="ARBA" id="ARBA00034120"/>
    </source>
</evidence>
<keyword evidence="8" id="KW-0051">Antiviral defense</keyword>
<keyword evidence="5" id="KW-0378">Hydrolase</keyword>
<dbReference type="InterPro" id="IPR009003">
    <property type="entry name" value="Peptidase_S1_PA"/>
</dbReference>
<organism evidence="12 13">
    <name type="scientific">Lacticaseibacillus paracasei</name>
    <name type="common">Lactobacillus paracasei</name>
    <dbReference type="NCBI Taxonomy" id="1597"/>
    <lineage>
        <taxon>Bacteria</taxon>
        <taxon>Bacillati</taxon>
        <taxon>Bacillota</taxon>
        <taxon>Bacilli</taxon>
        <taxon>Lactobacillales</taxon>
        <taxon>Lactobacillaceae</taxon>
        <taxon>Lacticaseibacillus</taxon>
    </lineage>
</organism>
<dbReference type="Pfam" id="PF13365">
    <property type="entry name" value="Trypsin_2"/>
    <property type="match status" value="1"/>
</dbReference>
<evidence type="ECO:0000259" key="11">
    <source>
        <dbReference type="PROSITE" id="PS50878"/>
    </source>
</evidence>